<gene>
    <name evidence="4" type="ORF">TRSC58_06469</name>
</gene>
<dbReference type="InterPro" id="IPR002073">
    <property type="entry name" value="PDEase_catalytic_dom"/>
</dbReference>
<dbReference type="EMBL" id="AUPL01006469">
    <property type="protein sequence ID" value="ESL05866.1"/>
    <property type="molecule type" value="Genomic_DNA"/>
</dbReference>
<dbReference type="GO" id="GO:0046872">
    <property type="term" value="F:metal ion binding"/>
    <property type="evidence" value="ECO:0007669"/>
    <property type="project" value="UniProtKB-KW"/>
</dbReference>
<accession>A0A061IVE1</accession>
<dbReference type="AlphaFoldDB" id="A0A061IVE1"/>
<name>A0A061IVE1_TRYRA</name>
<evidence type="ECO:0000313" key="5">
    <source>
        <dbReference type="Proteomes" id="UP000031737"/>
    </source>
</evidence>
<evidence type="ECO:0000259" key="3">
    <source>
        <dbReference type="PROSITE" id="PS51845"/>
    </source>
</evidence>
<dbReference type="InterPro" id="IPR036971">
    <property type="entry name" value="PDEase_catalytic_dom_sf"/>
</dbReference>
<feature type="domain" description="PDEase" evidence="3">
    <location>
        <begin position="85"/>
        <end position="447"/>
    </location>
</feature>
<evidence type="ECO:0000256" key="2">
    <source>
        <dbReference type="ARBA" id="ARBA00022801"/>
    </source>
</evidence>
<reference evidence="4 5" key="1">
    <citation type="submission" date="2013-07" db="EMBL/GenBank/DDBJ databases">
        <authorList>
            <person name="Stoco P.H."/>
            <person name="Wagner G."/>
            <person name="Gerber A."/>
            <person name="Zaha A."/>
            <person name="Thompson C."/>
            <person name="Bartholomeu D.C."/>
            <person name="Luckemeyer D.D."/>
            <person name="Bahia D."/>
            <person name="Loreto E."/>
            <person name="Prestes E.B."/>
            <person name="Lima F.M."/>
            <person name="Rodrigues-Luiz G."/>
            <person name="Vallejo G.A."/>
            <person name="Filho J.F."/>
            <person name="Monteiro K.M."/>
            <person name="Tyler K.M."/>
            <person name="de Almeida L.G."/>
            <person name="Ortiz M.F."/>
            <person name="Siervo M.A."/>
            <person name="de Moraes M.H."/>
            <person name="Cunha O.L."/>
            <person name="Mendonca-Neto R."/>
            <person name="Silva R."/>
            <person name="Teixeira S.M."/>
            <person name="Murta S.M."/>
            <person name="Sincero T.C."/>
            <person name="Mendes T.A."/>
            <person name="Urmenyi T.P."/>
            <person name="Silva V.G."/>
            <person name="da Rocha W.D."/>
            <person name="Andersson B."/>
            <person name="Romanha A.J."/>
            <person name="Steindel M."/>
            <person name="de Vasconcelos A.T."/>
            <person name="Grisard E.C."/>
        </authorList>
    </citation>
    <scope>NUCLEOTIDE SEQUENCE [LARGE SCALE GENOMIC DNA]</scope>
    <source>
        <strain evidence="4 5">SC58</strain>
    </source>
</reference>
<sequence>MPQKRNGLQRPALGKLSTAVLRAHSEEAEKGTREREGRCFGDALFRGHAPARSLLFGDATSHCRAEKFNLQGNNPANWASIQTNLKRDVPLLQDPTETFGQMNRVMHQTLKYVKEVESIDFSSRGVTDFNGELMKDPRRVFLSVCTSVLANFSFSSQMDVEKLLSFLSSLFEGYATDNAYHNALHAADSVQMLYLILREKPATLIFTDNEVIVAFLATLSLSFVHPGVSNAFLARIDHPLVWVYGDITTQQSASLTAFLYHLNREENCFIKLFANSGTQPFSQFLRELLFETVLATSPRLRSSLLHGLEKVAGANVVELNDVPLLLSAIIILADNALTLRPHAQFFNLAGCMVTEWLREAYEEEQRGMDPIIPNLRNQALENGLEMVVDYCKAWLVPLITAIRALVPQDLYDNMVGNTEATTMSDVAEFEEHLVSCNERWNDGSVPVIDIIRRVTMHATSLDRKASKRAILNASSNRTVSRFLSPLSSSLSPSEVRTFPDLAKRKPSPQTSRCEHYFSFLRLYDTYEKEGRPASEFAAQLVFLALQLNREYIGSHTHEGVEVCSKKECEQIAKLIMEKEEAPTTAEVIASPLRDGRQTDGFILRLMEMYAERDRDRDRNEAPASNFTLGLRRTLNCCNPVYGGTHTGKKS</sequence>
<keyword evidence="1" id="KW-0479">Metal-binding</keyword>
<dbReference type="PROSITE" id="PS51845">
    <property type="entry name" value="PDEASE_I_2"/>
    <property type="match status" value="1"/>
</dbReference>
<comment type="caution">
    <text evidence="4">The sequence shown here is derived from an EMBL/GenBank/DDBJ whole genome shotgun (WGS) entry which is preliminary data.</text>
</comment>
<dbReference type="Proteomes" id="UP000031737">
    <property type="component" value="Unassembled WGS sequence"/>
</dbReference>
<dbReference type="VEuPathDB" id="TriTrypDB:TRSC58_06469"/>
<keyword evidence="2" id="KW-0378">Hydrolase</keyword>
<dbReference type="SUPFAM" id="SSF109604">
    <property type="entry name" value="HD-domain/PDEase-like"/>
    <property type="match status" value="1"/>
</dbReference>
<keyword evidence="5" id="KW-1185">Reference proteome</keyword>
<dbReference type="GO" id="GO:0004114">
    <property type="term" value="F:3',5'-cyclic-nucleotide phosphodiesterase activity"/>
    <property type="evidence" value="ECO:0007669"/>
    <property type="project" value="InterPro"/>
</dbReference>
<organism evidence="4 5">
    <name type="scientific">Trypanosoma rangeli SC58</name>
    <dbReference type="NCBI Taxonomy" id="429131"/>
    <lineage>
        <taxon>Eukaryota</taxon>
        <taxon>Discoba</taxon>
        <taxon>Euglenozoa</taxon>
        <taxon>Kinetoplastea</taxon>
        <taxon>Metakinetoplastina</taxon>
        <taxon>Trypanosomatida</taxon>
        <taxon>Trypanosomatidae</taxon>
        <taxon>Trypanosoma</taxon>
        <taxon>Herpetosoma</taxon>
    </lineage>
</organism>
<protein>
    <submittedName>
        <fullName evidence="4">cAMP-specific phosphodiesterase</fullName>
    </submittedName>
</protein>
<dbReference type="Pfam" id="PF00233">
    <property type="entry name" value="PDEase_I"/>
    <property type="match status" value="1"/>
</dbReference>
<dbReference type="GO" id="GO:0007165">
    <property type="term" value="P:signal transduction"/>
    <property type="evidence" value="ECO:0007669"/>
    <property type="project" value="InterPro"/>
</dbReference>
<dbReference type="Gene3D" id="1.10.1300.10">
    <property type="entry name" value="3'5'-cyclic nucleotide phosphodiesterase, catalytic domain"/>
    <property type="match status" value="1"/>
</dbReference>
<dbReference type="OrthoDB" id="189220at2759"/>
<evidence type="ECO:0000256" key="1">
    <source>
        <dbReference type="ARBA" id="ARBA00022723"/>
    </source>
</evidence>
<evidence type="ECO:0000313" key="4">
    <source>
        <dbReference type="EMBL" id="ESL05866.1"/>
    </source>
</evidence>
<proteinExistence type="predicted"/>
<dbReference type="PANTHER" id="PTHR11347">
    <property type="entry name" value="CYCLIC NUCLEOTIDE PHOSPHODIESTERASE"/>
    <property type="match status" value="1"/>
</dbReference>